<evidence type="ECO:0000256" key="1">
    <source>
        <dbReference type="ARBA" id="ARBA00022801"/>
    </source>
</evidence>
<protein>
    <recommendedName>
        <fullName evidence="2">Alpha glucuronidase N-terminal domain-containing protein</fullName>
    </recommendedName>
</protein>
<name>A0ABT2U7J2_9BACL</name>
<evidence type="ECO:0000313" key="4">
    <source>
        <dbReference type="Proteomes" id="UP001652445"/>
    </source>
</evidence>
<keyword evidence="4" id="KW-1185">Reference proteome</keyword>
<dbReference type="Proteomes" id="UP001652445">
    <property type="component" value="Unassembled WGS sequence"/>
</dbReference>
<gene>
    <name evidence="3" type="ORF">OB236_00490</name>
</gene>
<sequence length="801" mass="90423">MKAVIELSAARVVASSAARGAEAKAIQVLIEEVAKRTGVTWTQLDSLPSEPQQQPLIIAGTAAALDSLIQHRSELEADIGRIQPEGFIVHVAAQAGTPIVYIIGKDVRGVLYGVGRFLRKAVMSEQSIGMSVQTHIVSSPSFPIRGHQLGYRPKTNAYDAWSVEQYEQYIRELALFGANSIEILPPRTDDDATGPLMKVDPLQMMIQLSAIIDSYGLNVWIWYPNMAEDYSDPEVRTEELAEREEIFSKLSRIDAVMIPGSDPGGMHPVPLFEWSGELSELLQRYHPQARIWLSPQVMKYEPRPWLEAFYEQVNQEPEWLGGVVYGPHIDELLPVYRERIPQKYRIRRYEDITHNYHCQYPVADWDLALAMTAARESYNPRPLAEKHIHNQFAAYADGNISYSEGINDDVNKFVWSDQDWNPDTPVIETLRDFARLFIGSEVAEGVAQGLLALEQNWVGPLIINDQVEVTLQQWMQMEQEGGPQVLNQYRFQMGLIRAYYDAYVKRRLIYETELEHKAKDLLRDAGRLGSLNAVEQAERVLEQANAAPVAQGYKQRCCELADELFANIGSQLTVERHFAIAVDRGAFMDTIDAPLNDANWLRTQFRLVHGLADEQVRLLHIRQALSRTNPGPGGSYDNLGSYRSAGRVDPGMGGYEDPGYLHSPRVAPSIYLLRMNEEKKRALGGVPLAWAQHVNALADTPIHATYQHLDPDSAYTVKVAYVGDTVDAELSRDCWVRLTVNDCYVIQDDIHVREGMVTIHESSIPQEALADGQIKLTFQRMRGFKRLNVAEIWIIRQPVQL</sequence>
<comment type="caution">
    <text evidence="3">The sequence shown here is derived from an EMBL/GenBank/DDBJ whole genome shotgun (WGS) entry which is preliminary data.</text>
</comment>
<dbReference type="Pfam" id="PF03648">
    <property type="entry name" value="Glyco_hydro_67N"/>
    <property type="match status" value="1"/>
</dbReference>
<proteinExistence type="predicted"/>
<feature type="domain" description="Alpha glucuronidase N-terminal" evidence="2">
    <location>
        <begin position="24"/>
        <end position="114"/>
    </location>
</feature>
<evidence type="ECO:0000313" key="3">
    <source>
        <dbReference type="EMBL" id="MCU6790592.1"/>
    </source>
</evidence>
<dbReference type="SUPFAM" id="SSF55545">
    <property type="entry name" value="beta-N-acetylhexosaminidase-like domain"/>
    <property type="match status" value="1"/>
</dbReference>
<dbReference type="InterPro" id="IPR005154">
    <property type="entry name" value="Glyco_hydro_67_aGlcAse_N"/>
</dbReference>
<dbReference type="EMBL" id="JAOQIO010000001">
    <property type="protein sequence ID" value="MCU6790592.1"/>
    <property type="molecule type" value="Genomic_DNA"/>
</dbReference>
<dbReference type="InterPro" id="IPR029018">
    <property type="entry name" value="Hex-like_dom2"/>
</dbReference>
<dbReference type="Gene3D" id="3.30.379.10">
    <property type="entry name" value="Chitobiase/beta-hexosaminidase domain 2-like"/>
    <property type="match status" value="1"/>
</dbReference>
<evidence type="ECO:0000259" key="2">
    <source>
        <dbReference type="Pfam" id="PF03648"/>
    </source>
</evidence>
<organism evidence="3 4">
    <name type="scientific">Paenibacillus baimaensis</name>
    <dbReference type="NCBI Taxonomy" id="2982185"/>
    <lineage>
        <taxon>Bacteria</taxon>
        <taxon>Bacillati</taxon>
        <taxon>Bacillota</taxon>
        <taxon>Bacilli</taxon>
        <taxon>Bacillales</taxon>
        <taxon>Paenibacillaceae</taxon>
        <taxon>Paenibacillus</taxon>
    </lineage>
</organism>
<accession>A0ABT2U7J2</accession>
<reference evidence="3 4" key="1">
    <citation type="submission" date="2022-09" db="EMBL/GenBank/DDBJ databases">
        <authorList>
            <person name="Han X.L."/>
            <person name="Wang Q."/>
            <person name="Lu T."/>
        </authorList>
    </citation>
    <scope>NUCLEOTIDE SEQUENCE [LARGE SCALE GENOMIC DNA]</scope>
    <source>
        <strain evidence="3 4">WQ 127069</strain>
    </source>
</reference>
<keyword evidence="1" id="KW-0378">Hydrolase</keyword>
<dbReference type="RefSeq" id="WP_262682077.1">
    <property type="nucleotide sequence ID" value="NZ_JAOQIO010000001.1"/>
</dbReference>